<dbReference type="Pfam" id="PF13377">
    <property type="entry name" value="Peripla_BP_3"/>
    <property type="match status" value="1"/>
</dbReference>
<dbReference type="SUPFAM" id="SSF46689">
    <property type="entry name" value="Homeodomain-like"/>
    <property type="match status" value="2"/>
</dbReference>
<dbReference type="InterPro" id="IPR046335">
    <property type="entry name" value="LacI/GalR-like_sensor"/>
</dbReference>
<dbReference type="SMART" id="SM00342">
    <property type="entry name" value="HTH_ARAC"/>
    <property type="match status" value="1"/>
</dbReference>
<dbReference type="PROSITE" id="PS01124">
    <property type="entry name" value="HTH_ARAC_FAMILY_2"/>
    <property type="match status" value="1"/>
</dbReference>
<dbReference type="Proteomes" id="UP000315010">
    <property type="component" value="Unassembled WGS sequence"/>
</dbReference>
<gene>
    <name evidence="5" type="primary">xylR_10</name>
    <name evidence="5" type="ORF">CA13_42150</name>
</gene>
<proteinExistence type="predicted"/>
<feature type="domain" description="HTH araC/xylS-type" evidence="4">
    <location>
        <begin position="281"/>
        <end position="379"/>
    </location>
</feature>
<dbReference type="InterPro" id="IPR018060">
    <property type="entry name" value="HTH_AraC"/>
</dbReference>
<evidence type="ECO:0000256" key="1">
    <source>
        <dbReference type="ARBA" id="ARBA00023015"/>
    </source>
</evidence>
<dbReference type="CDD" id="cd01543">
    <property type="entry name" value="PBP1_XylR"/>
    <property type="match status" value="1"/>
</dbReference>
<dbReference type="OrthoDB" id="9795616at2"/>
<dbReference type="SUPFAM" id="SSF53822">
    <property type="entry name" value="Periplasmic binding protein-like I"/>
    <property type="match status" value="1"/>
</dbReference>
<dbReference type="AlphaFoldDB" id="A0A5C5Z613"/>
<keyword evidence="3" id="KW-0804">Transcription</keyword>
<accession>A0A5C5Z613</accession>
<keyword evidence="6" id="KW-1185">Reference proteome</keyword>
<dbReference type="PANTHER" id="PTHR30146">
    <property type="entry name" value="LACI-RELATED TRANSCRIPTIONAL REPRESSOR"/>
    <property type="match status" value="1"/>
</dbReference>
<sequence>MKSSKKVALIVETSKAFGRGLLQSISRYAHLHGRWSLYFEERGLDDPIPRGLSSDHFDGIILRTRQQSQMHEILKRSIPTVCVGEDNPPGVYAVGCDEVVCSNLAAEHLLERNFRHFGFVGISGHVWSDRRRDEFVRCIGDAGFDCSVIEPSGPNHKIETWEPIRKKLVDWMIDLPKPIGVMCCYDVIARVVLDVCQELSISVPEDVAVIGVDNDEVLCEVSQPPLSSVMHDTKQIGFEAAAMLDKLMRGESVARSVIVSPSGVKTRRSTDTLAIEDRAIATALAYIRRHACDGIEVSDVVDHVPLSRRTLERRFRDQVGHSPLAEIGQVRLKRVKQFLAETDLKLDAVAAHSGFRNTPYMAAQFRKMFGITPGQYRGRVQGRG</sequence>
<dbReference type="PANTHER" id="PTHR30146:SF24">
    <property type="entry name" value="XYLOSE OPERON REGULATORY PROTEIN"/>
    <property type="match status" value="1"/>
</dbReference>
<evidence type="ECO:0000313" key="6">
    <source>
        <dbReference type="Proteomes" id="UP000315010"/>
    </source>
</evidence>
<organism evidence="5 6">
    <name type="scientific">Novipirellula herctigrandis</name>
    <dbReference type="NCBI Taxonomy" id="2527986"/>
    <lineage>
        <taxon>Bacteria</taxon>
        <taxon>Pseudomonadati</taxon>
        <taxon>Planctomycetota</taxon>
        <taxon>Planctomycetia</taxon>
        <taxon>Pirellulales</taxon>
        <taxon>Pirellulaceae</taxon>
        <taxon>Novipirellula</taxon>
    </lineage>
</organism>
<evidence type="ECO:0000259" key="4">
    <source>
        <dbReference type="PROSITE" id="PS01124"/>
    </source>
</evidence>
<dbReference type="Gene3D" id="1.10.10.60">
    <property type="entry name" value="Homeodomain-like"/>
    <property type="match status" value="1"/>
</dbReference>
<keyword evidence="2" id="KW-0238">DNA-binding</keyword>
<evidence type="ECO:0000256" key="2">
    <source>
        <dbReference type="ARBA" id="ARBA00023125"/>
    </source>
</evidence>
<dbReference type="InterPro" id="IPR028082">
    <property type="entry name" value="Peripla_BP_I"/>
</dbReference>
<dbReference type="InterPro" id="IPR009057">
    <property type="entry name" value="Homeodomain-like_sf"/>
</dbReference>
<dbReference type="Gene3D" id="3.40.50.2300">
    <property type="match status" value="2"/>
</dbReference>
<name>A0A5C5Z613_9BACT</name>
<dbReference type="RefSeq" id="WP_146399458.1">
    <property type="nucleotide sequence ID" value="NZ_SJPJ01000001.1"/>
</dbReference>
<protein>
    <submittedName>
        <fullName evidence="5">Xylose operon regulatory protein</fullName>
    </submittedName>
</protein>
<dbReference type="Pfam" id="PF12833">
    <property type="entry name" value="HTH_18"/>
    <property type="match status" value="1"/>
</dbReference>
<reference evidence="5 6" key="1">
    <citation type="submission" date="2019-02" db="EMBL/GenBank/DDBJ databases">
        <title>Deep-cultivation of Planctomycetes and their phenomic and genomic characterization uncovers novel biology.</title>
        <authorList>
            <person name="Wiegand S."/>
            <person name="Jogler M."/>
            <person name="Boedeker C."/>
            <person name="Pinto D."/>
            <person name="Vollmers J."/>
            <person name="Rivas-Marin E."/>
            <person name="Kohn T."/>
            <person name="Peeters S.H."/>
            <person name="Heuer A."/>
            <person name="Rast P."/>
            <person name="Oberbeckmann S."/>
            <person name="Bunk B."/>
            <person name="Jeske O."/>
            <person name="Meyerdierks A."/>
            <person name="Storesund J.E."/>
            <person name="Kallscheuer N."/>
            <person name="Luecker S."/>
            <person name="Lage O.M."/>
            <person name="Pohl T."/>
            <person name="Merkel B.J."/>
            <person name="Hornburger P."/>
            <person name="Mueller R.-W."/>
            <person name="Bruemmer F."/>
            <person name="Labrenz M."/>
            <person name="Spormann A.M."/>
            <person name="Op Den Camp H."/>
            <person name="Overmann J."/>
            <person name="Amann R."/>
            <person name="Jetten M.S.M."/>
            <person name="Mascher T."/>
            <person name="Medema M.H."/>
            <person name="Devos D.P."/>
            <person name="Kaster A.-K."/>
            <person name="Ovreas L."/>
            <person name="Rohde M."/>
            <person name="Galperin M.Y."/>
            <person name="Jogler C."/>
        </authorList>
    </citation>
    <scope>NUCLEOTIDE SEQUENCE [LARGE SCALE GENOMIC DNA]</scope>
    <source>
        <strain evidence="5 6">CA13</strain>
    </source>
</reference>
<comment type="caution">
    <text evidence="5">The sequence shown here is derived from an EMBL/GenBank/DDBJ whole genome shotgun (WGS) entry which is preliminary data.</text>
</comment>
<dbReference type="GO" id="GO:0003700">
    <property type="term" value="F:DNA-binding transcription factor activity"/>
    <property type="evidence" value="ECO:0007669"/>
    <property type="project" value="InterPro"/>
</dbReference>
<dbReference type="GO" id="GO:0000976">
    <property type="term" value="F:transcription cis-regulatory region binding"/>
    <property type="evidence" value="ECO:0007669"/>
    <property type="project" value="TreeGrafter"/>
</dbReference>
<dbReference type="EMBL" id="SJPJ01000001">
    <property type="protein sequence ID" value="TWT82752.1"/>
    <property type="molecule type" value="Genomic_DNA"/>
</dbReference>
<keyword evidence="1" id="KW-0805">Transcription regulation</keyword>
<evidence type="ECO:0000256" key="3">
    <source>
        <dbReference type="ARBA" id="ARBA00023163"/>
    </source>
</evidence>
<evidence type="ECO:0000313" key="5">
    <source>
        <dbReference type="EMBL" id="TWT82752.1"/>
    </source>
</evidence>